<dbReference type="InterPro" id="IPR050270">
    <property type="entry name" value="DegV_domain_contain"/>
</dbReference>
<dbReference type="PANTHER" id="PTHR33434">
    <property type="entry name" value="DEGV DOMAIN-CONTAINING PROTEIN DR_1986-RELATED"/>
    <property type="match status" value="1"/>
</dbReference>
<protein>
    <recommendedName>
        <fullName evidence="4">EDD domain protein</fullName>
    </recommendedName>
</protein>
<dbReference type="AlphaFoldDB" id="A0A1Q2M3B0"/>
<reference evidence="2" key="1">
    <citation type="submission" date="2017-02" db="EMBL/GenBank/DDBJ databases">
        <title>Genome of Microbulbifer agarilyticus GP101.</title>
        <authorList>
            <person name="Jung J."/>
            <person name="Bae S.S."/>
            <person name="Baek K."/>
        </authorList>
    </citation>
    <scope>NUCLEOTIDE SEQUENCE [LARGE SCALE GENOMIC DNA]</scope>
    <source>
        <strain evidence="2">GP101</strain>
    </source>
</reference>
<dbReference type="NCBIfam" id="TIGR00762">
    <property type="entry name" value="DegV"/>
    <property type="match status" value="1"/>
</dbReference>
<dbReference type="Gene3D" id="3.30.1180.10">
    <property type="match status" value="1"/>
</dbReference>
<dbReference type="Proteomes" id="UP000188219">
    <property type="component" value="Chromosome"/>
</dbReference>
<dbReference type="eggNOG" id="COG1307">
    <property type="taxonomic scope" value="Bacteria"/>
</dbReference>
<dbReference type="KEGG" id="maga:Mag101_05385"/>
<keyword evidence="1" id="KW-0446">Lipid-binding</keyword>
<dbReference type="EMBL" id="CP019650">
    <property type="protein sequence ID" value="AQQ67139.1"/>
    <property type="molecule type" value="Genomic_DNA"/>
</dbReference>
<gene>
    <name evidence="2" type="ORF">Mag101_05385</name>
</gene>
<sequence length="296" mass="32356">MVQLVVDSGCDLPDEFLRKYKIPVLPHSVSVGKDQFGDQRNPAQMNHFYSLNLVGRTHQVTSGPASEDEISTVLSKLLREGHKDIVVQTINGANSPTYANAVNVAKRLNNDGAQISAVDSHTLFSGQGLLALYTLSLIQKGLSGTQIKSRTEEFGRKMVGYASVEDVYYLRERARQKNEKSVSWIKAFFARLLDLHPIISMTYQGSAVADTVKTYGGCTRRLFQLAEEKMAAGDLLMPAVVVSIAGPLKNLDKVPGFKEFEKVAEKHNVKIYRSVMSLSGGINLGPNAVALAVATK</sequence>
<evidence type="ECO:0000256" key="1">
    <source>
        <dbReference type="ARBA" id="ARBA00023121"/>
    </source>
</evidence>
<dbReference type="InterPro" id="IPR043168">
    <property type="entry name" value="DegV_C"/>
</dbReference>
<dbReference type="Pfam" id="PF02645">
    <property type="entry name" value="DegV"/>
    <property type="match status" value="1"/>
</dbReference>
<dbReference type="PANTHER" id="PTHR33434:SF2">
    <property type="entry name" value="FATTY ACID-BINDING PROTEIN TM_1468"/>
    <property type="match status" value="1"/>
</dbReference>
<keyword evidence="3" id="KW-1185">Reference proteome</keyword>
<dbReference type="RefSeq" id="WP_077401854.1">
    <property type="nucleotide sequence ID" value="NZ_CP019650.1"/>
</dbReference>
<name>A0A1Q2M3B0_9GAMM</name>
<dbReference type="GO" id="GO:0008289">
    <property type="term" value="F:lipid binding"/>
    <property type="evidence" value="ECO:0007669"/>
    <property type="project" value="UniProtKB-KW"/>
</dbReference>
<evidence type="ECO:0000313" key="3">
    <source>
        <dbReference type="Proteomes" id="UP000188219"/>
    </source>
</evidence>
<organism evidence="2 3">
    <name type="scientific">Microbulbifer agarilyticus</name>
    <dbReference type="NCBI Taxonomy" id="260552"/>
    <lineage>
        <taxon>Bacteria</taxon>
        <taxon>Pseudomonadati</taxon>
        <taxon>Pseudomonadota</taxon>
        <taxon>Gammaproteobacteria</taxon>
        <taxon>Cellvibrionales</taxon>
        <taxon>Microbulbiferaceae</taxon>
        <taxon>Microbulbifer</taxon>
    </lineage>
</organism>
<accession>A0A1Q2M3B0</accession>
<dbReference type="SUPFAM" id="SSF82549">
    <property type="entry name" value="DAK1/DegV-like"/>
    <property type="match status" value="1"/>
</dbReference>
<dbReference type="OrthoDB" id="6190387at2"/>
<evidence type="ECO:0000313" key="2">
    <source>
        <dbReference type="EMBL" id="AQQ67139.1"/>
    </source>
</evidence>
<dbReference type="PROSITE" id="PS51482">
    <property type="entry name" value="DEGV"/>
    <property type="match status" value="1"/>
</dbReference>
<proteinExistence type="predicted"/>
<evidence type="ECO:0008006" key="4">
    <source>
        <dbReference type="Google" id="ProtNLM"/>
    </source>
</evidence>
<dbReference type="InterPro" id="IPR003797">
    <property type="entry name" value="DegV"/>
</dbReference>
<dbReference type="STRING" id="260552.Mag101_05385"/>
<dbReference type="Gene3D" id="3.40.50.10170">
    <property type="match status" value="1"/>
</dbReference>